<protein>
    <submittedName>
        <fullName evidence="1">Uncharacterized protein</fullName>
    </submittedName>
</protein>
<accession>A0A1I1G713</accession>
<gene>
    <name evidence="1" type="ORF">SAMN05421747_10412</name>
</gene>
<dbReference type="EMBL" id="FOLL01000004">
    <property type="protein sequence ID" value="SFC07364.1"/>
    <property type="molecule type" value="Genomic_DNA"/>
</dbReference>
<organism evidence="1 2">
    <name type="scientific">Parapedobacter composti</name>
    <dbReference type="NCBI Taxonomy" id="623281"/>
    <lineage>
        <taxon>Bacteria</taxon>
        <taxon>Pseudomonadati</taxon>
        <taxon>Bacteroidota</taxon>
        <taxon>Sphingobacteriia</taxon>
        <taxon>Sphingobacteriales</taxon>
        <taxon>Sphingobacteriaceae</taxon>
        <taxon>Parapedobacter</taxon>
    </lineage>
</organism>
<dbReference type="AlphaFoldDB" id="A0A1I1G713"/>
<proteinExistence type="predicted"/>
<dbReference type="RefSeq" id="WP_090972289.1">
    <property type="nucleotide sequence ID" value="NZ_FOLL01000004.1"/>
</dbReference>
<name>A0A1I1G713_9SPHI</name>
<evidence type="ECO:0000313" key="1">
    <source>
        <dbReference type="EMBL" id="SFC07364.1"/>
    </source>
</evidence>
<sequence>MGSGVDPWAKALSILKKLKPGQWLKVRDVAKHNPEFFKEIVKQLIRAGWSEYEFNGEYTEIRRLDLPDYARAYYRVEGDTNDVINKARFENNKKVQNGERA</sequence>
<dbReference type="OrthoDB" id="10001540at2"/>
<dbReference type="STRING" id="623281.SAMN05421747_10412"/>
<keyword evidence="2" id="KW-1185">Reference proteome</keyword>
<dbReference type="Proteomes" id="UP000199577">
    <property type="component" value="Unassembled WGS sequence"/>
</dbReference>
<evidence type="ECO:0000313" key="2">
    <source>
        <dbReference type="Proteomes" id="UP000199577"/>
    </source>
</evidence>
<reference evidence="1 2" key="1">
    <citation type="submission" date="2016-10" db="EMBL/GenBank/DDBJ databases">
        <authorList>
            <person name="de Groot N.N."/>
        </authorList>
    </citation>
    <scope>NUCLEOTIDE SEQUENCE [LARGE SCALE GENOMIC DNA]</scope>
    <source>
        <strain evidence="1 2">DSM 22900</strain>
    </source>
</reference>